<dbReference type="GO" id="GO:0036297">
    <property type="term" value="P:interstrand cross-link repair"/>
    <property type="evidence" value="ECO:0007669"/>
    <property type="project" value="TreeGrafter"/>
</dbReference>
<dbReference type="CDD" id="cd18797">
    <property type="entry name" value="SF2_C_Hrq"/>
    <property type="match status" value="1"/>
</dbReference>
<dbReference type="InterPro" id="IPR027417">
    <property type="entry name" value="P-loop_NTPase"/>
</dbReference>
<dbReference type="SMART" id="SM00490">
    <property type="entry name" value="HELICc"/>
    <property type="match status" value="1"/>
</dbReference>
<keyword evidence="5" id="KW-0347">Helicase</keyword>
<dbReference type="Pfam" id="PF09369">
    <property type="entry name" value="MZB"/>
    <property type="match status" value="1"/>
</dbReference>
<dbReference type="InterPro" id="IPR055227">
    <property type="entry name" value="HRQ1_WHD"/>
</dbReference>
<evidence type="ECO:0000313" key="6">
    <source>
        <dbReference type="Proteomes" id="UP000247476"/>
    </source>
</evidence>
<evidence type="ECO:0000259" key="4">
    <source>
        <dbReference type="PROSITE" id="PS51194"/>
    </source>
</evidence>
<dbReference type="Pfam" id="PF22982">
    <property type="entry name" value="WHD_HRQ1"/>
    <property type="match status" value="1"/>
</dbReference>
<name>A0A2V5K8R7_9BACL</name>
<evidence type="ECO:0000256" key="1">
    <source>
        <dbReference type="ARBA" id="ARBA00022741"/>
    </source>
</evidence>
<keyword evidence="6" id="KW-1185">Reference proteome</keyword>
<dbReference type="RefSeq" id="WP_110839691.1">
    <property type="nucleotide sequence ID" value="NZ_QJVJ01000003.1"/>
</dbReference>
<gene>
    <name evidence="5" type="ORF">DLM86_09270</name>
</gene>
<dbReference type="PROSITE" id="PS51194">
    <property type="entry name" value="HELICASE_CTER"/>
    <property type="match status" value="1"/>
</dbReference>
<dbReference type="GO" id="GO:0005524">
    <property type="term" value="F:ATP binding"/>
    <property type="evidence" value="ECO:0007669"/>
    <property type="project" value="UniProtKB-KW"/>
</dbReference>
<dbReference type="SMART" id="SM00487">
    <property type="entry name" value="DEXDc"/>
    <property type="match status" value="1"/>
</dbReference>
<dbReference type="PROSITE" id="PS51192">
    <property type="entry name" value="HELICASE_ATP_BIND_1"/>
    <property type="match status" value="1"/>
</dbReference>
<feature type="domain" description="Helicase C-terminal" evidence="4">
    <location>
        <begin position="288"/>
        <end position="439"/>
    </location>
</feature>
<dbReference type="OrthoDB" id="143059at2"/>
<dbReference type="AlphaFoldDB" id="A0A2V5K8R7"/>
<dbReference type="Proteomes" id="UP000247476">
    <property type="component" value="Unassembled WGS sequence"/>
</dbReference>
<dbReference type="SUPFAM" id="SSF52540">
    <property type="entry name" value="P-loop containing nucleoside triphosphate hydrolases"/>
    <property type="match status" value="2"/>
</dbReference>
<keyword evidence="1" id="KW-0547">Nucleotide-binding</keyword>
<evidence type="ECO:0000313" key="5">
    <source>
        <dbReference type="EMBL" id="PYI55891.1"/>
    </source>
</evidence>
<keyword evidence="5" id="KW-0378">Hydrolase</keyword>
<dbReference type="PANTHER" id="PTHR47957">
    <property type="entry name" value="ATP-DEPENDENT HELICASE HRQ1"/>
    <property type="match status" value="1"/>
</dbReference>
<dbReference type="InterPro" id="IPR001650">
    <property type="entry name" value="Helicase_C-like"/>
</dbReference>
<dbReference type="GO" id="GO:0003676">
    <property type="term" value="F:nucleic acid binding"/>
    <property type="evidence" value="ECO:0007669"/>
    <property type="project" value="InterPro"/>
</dbReference>
<dbReference type="GO" id="GO:0043138">
    <property type="term" value="F:3'-5' DNA helicase activity"/>
    <property type="evidence" value="ECO:0007669"/>
    <property type="project" value="TreeGrafter"/>
</dbReference>
<feature type="domain" description="Helicase ATP-binding" evidence="3">
    <location>
        <begin position="72"/>
        <end position="252"/>
    </location>
</feature>
<dbReference type="InterPro" id="IPR014001">
    <property type="entry name" value="Helicase_ATP-bd"/>
</dbReference>
<comment type="caution">
    <text evidence="5">The sequence shown here is derived from an EMBL/GenBank/DDBJ whole genome shotgun (WGS) entry which is preliminary data.</text>
</comment>
<evidence type="ECO:0000256" key="2">
    <source>
        <dbReference type="ARBA" id="ARBA00022840"/>
    </source>
</evidence>
<dbReference type="PANTHER" id="PTHR47957:SF3">
    <property type="entry name" value="ATP-DEPENDENT HELICASE HRQ1"/>
    <property type="match status" value="1"/>
</dbReference>
<dbReference type="InterPro" id="IPR018973">
    <property type="entry name" value="MZB"/>
</dbReference>
<dbReference type="EMBL" id="QJVJ01000003">
    <property type="protein sequence ID" value="PYI55891.1"/>
    <property type="molecule type" value="Genomic_DNA"/>
</dbReference>
<dbReference type="InterPro" id="IPR011545">
    <property type="entry name" value="DEAD/DEAH_box_helicase_dom"/>
</dbReference>
<accession>A0A2V5K8R7</accession>
<organism evidence="5 6">
    <name type="scientific">Paenibacillus flagellatus</name>
    <dbReference type="NCBI Taxonomy" id="2211139"/>
    <lineage>
        <taxon>Bacteria</taxon>
        <taxon>Bacillati</taxon>
        <taxon>Bacillota</taxon>
        <taxon>Bacilli</taxon>
        <taxon>Bacillales</taxon>
        <taxon>Paenibacillaceae</taxon>
        <taxon>Paenibacillus</taxon>
    </lineage>
</organism>
<reference evidence="5 6" key="1">
    <citation type="submission" date="2018-05" db="EMBL/GenBank/DDBJ databases">
        <title>Paenibacillus flagellatus sp. nov., isolated from selenium mineral soil.</title>
        <authorList>
            <person name="Dai X."/>
        </authorList>
    </citation>
    <scope>NUCLEOTIDE SEQUENCE [LARGE SCALE GENOMIC DNA]</scope>
    <source>
        <strain evidence="5 6">DXL2</strain>
    </source>
</reference>
<proteinExistence type="predicted"/>
<dbReference type="CDD" id="cd17923">
    <property type="entry name" value="DEXHc_Hrq1-like"/>
    <property type="match status" value="1"/>
</dbReference>
<dbReference type="Pfam" id="PF00270">
    <property type="entry name" value="DEAD"/>
    <property type="match status" value="1"/>
</dbReference>
<sequence>MNKLTGKVSSIEEMIGLIRNTPELMSQVTCWHTIPPRPASYADFPETIEPALREALVGKGIERLYTHQAEAFRAAEAGKHVVAVTPTASGKTLCYNLPVLNRILRDDSSRALYLFPTKALAQDQVAELHEIVNRIGADIKTHTYDGDTPPTVRQAIRNAGHVVVTNPDMLHSAILPHHTKWVKLFENIKYIVIDELHSYRGVFGSHVANVIRRLRRICRFYGSDPQFICASATIDNPREHAERLVGAPVELVDKNGAPAGEKHFVFYNPPVVNKQLGIRRSSVLESQKIAAFLLRNDIQTIVFARSRVRVELLLTYLQELVRDELGAKSIRGYRGGYLPKQRREIERGLRSGDIRGVVSTNALELGIDIGQLQACVMNGYPGSVASTWQQSGRAGRRQESSITFLVASSNPLDQFMIENPKYFFERSPERALIQPDNLIILLDHVKCAAYELPFEQGESFGDEPLEELLDFLAEQKIVHRVKGRWYWMEQSFPAHDISLRSAAQENIIIIDMSNGSRVIGEVDRFSAPTLVHEEAIYIHEGVQYQVEKLDYEEKKAYVREVDVDYFTDANLAVQLKVLHTHREQSIGPAERRFGEVTVNAKATIFKKIRLRTHENIGSGPIHLPEEELHTSSYWITFGEEATKDFSANDLQYALLGLSNVMVHLAPLYLMCDPLDIRVVTQVRAVHDKLPTIFFYDRYPGGVGLSERLYDVHDELIEEAARHIAGCGCLSGCPACVGPIEEVGLTGKSLAVRLLAAMRGRGDSA</sequence>
<evidence type="ECO:0000259" key="3">
    <source>
        <dbReference type="PROSITE" id="PS51192"/>
    </source>
</evidence>
<protein>
    <submittedName>
        <fullName evidence="5">ATP-dependent helicase</fullName>
    </submittedName>
</protein>
<dbReference type="Pfam" id="PF00271">
    <property type="entry name" value="Helicase_C"/>
    <property type="match status" value="1"/>
</dbReference>
<dbReference type="Gene3D" id="3.40.50.300">
    <property type="entry name" value="P-loop containing nucleotide triphosphate hydrolases"/>
    <property type="match status" value="2"/>
</dbReference>
<keyword evidence="2" id="KW-0067">ATP-binding</keyword>
<dbReference type="GO" id="GO:0006289">
    <property type="term" value="P:nucleotide-excision repair"/>
    <property type="evidence" value="ECO:0007669"/>
    <property type="project" value="TreeGrafter"/>
</dbReference>